<keyword evidence="3" id="KW-1185">Reference proteome</keyword>
<proteinExistence type="predicted"/>
<feature type="compositionally biased region" description="Basic and acidic residues" evidence="1">
    <location>
        <begin position="1"/>
        <end position="10"/>
    </location>
</feature>
<name>A0ABW9J7I9_9SPHI</name>
<sequence length="78" mass="8936">MKSEKKKDSIDEAVEAVNENEHQDLSKENLGNEPEEQTEGQNNKYKLEGYEDKRPEDPTIKKGWTVDSNTSRGPQDID</sequence>
<feature type="region of interest" description="Disordered" evidence="1">
    <location>
        <begin position="1"/>
        <end position="78"/>
    </location>
</feature>
<accession>A0ABW9J7I9</accession>
<dbReference type="Proteomes" id="UP001517247">
    <property type="component" value="Unassembled WGS sequence"/>
</dbReference>
<feature type="compositionally biased region" description="Polar residues" evidence="1">
    <location>
        <begin position="66"/>
        <end position="78"/>
    </location>
</feature>
<evidence type="ECO:0000256" key="1">
    <source>
        <dbReference type="SAM" id="MobiDB-lite"/>
    </source>
</evidence>
<gene>
    <name evidence="2" type="ORF">E6A44_012980</name>
</gene>
<reference evidence="2 3" key="1">
    <citation type="submission" date="2024-12" db="EMBL/GenBank/DDBJ databases">
        <authorList>
            <person name="Hu S."/>
        </authorList>
    </citation>
    <scope>NUCLEOTIDE SEQUENCE [LARGE SCALE GENOMIC DNA]</scope>
    <source>
        <strain evidence="2 3">THG-T11</strain>
    </source>
</reference>
<dbReference type="EMBL" id="SSHJ02000007">
    <property type="protein sequence ID" value="MFN0256496.1"/>
    <property type="molecule type" value="Genomic_DNA"/>
</dbReference>
<evidence type="ECO:0000313" key="2">
    <source>
        <dbReference type="EMBL" id="MFN0256496.1"/>
    </source>
</evidence>
<evidence type="ECO:0000313" key="3">
    <source>
        <dbReference type="Proteomes" id="UP001517247"/>
    </source>
</evidence>
<protein>
    <submittedName>
        <fullName evidence="2">Uncharacterized protein</fullName>
    </submittedName>
</protein>
<feature type="compositionally biased region" description="Basic and acidic residues" evidence="1">
    <location>
        <begin position="45"/>
        <end position="60"/>
    </location>
</feature>
<dbReference type="RefSeq" id="WP_138723598.1">
    <property type="nucleotide sequence ID" value="NZ_SSHJ02000007.1"/>
</dbReference>
<comment type="caution">
    <text evidence="2">The sequence shown here is derived from an EMBL/GenBank/DDBJ whole genome shotgun (WGS) entry which is preliminary data.</text>
</comment>
<organism evidence="2 3">
    <name type="scientific">Pedobacter ureilyticus</name>
    <dbReference type="NCBI Taxonomy" id="1393051"/>
    <lineage>
        <taxon>Bacteria</taxon>
        <taxon>Pseudomonadati</taxon>
        <taxon>Bacteroidota</taxon>
        <taxon>Sphingobacteriia</taxon>
        <taxon>Sphingobacteriales</taxon>
        <taxon>Sphingobacteriaceae</taxon>
        <taxon>Pedobacter</taxon>
    </lineage>
</organism>